<organism evidence="7 8">
    <name type="scientific">Tardiphaga alba</name>
    <dbReference type="NCBI Taxonomy" id="340268"/>
    <lineage>
        <taxon>Bacteria</taxon>
        <taxon>Pseudomonadati</taxon>
        <taxon>Pseudomonadota</taxon>
        <taxon>Alphaproteobacteria</taxon>
        <taxon>Hyphomicrobiales</taxon>
        <taxon>Nitrobacteraceae</taxon>
        <taxon>Tardiphaga</taxon>
    </lineage>
</organism>
<feature type="transmembrane region" description="Helical" evidence="6">
    <location>
        <begin position="98"/>
        <end position="119"/>
    </location>
</feature>
<proteinExistence type="predicted"/>
<dbReference type="PANTHER" id="PTHR30482:SF20">
    <property type="entry name" value="HIGH-AFFINITY BRANCHED-CHAIN AMINO ACID TRANSPORT SYSTEM PERMEASE PROTEIN LIVM"/>
    <property type="match status" value="1"/>
</dbReference>
<reference evidence="7 8" key="1">
    <citation type="submission" date="2019-02" db="EMBL/GenBank/DDBJ databases">
        <title>Emended description of the genus Rhodopseudomonas and description of Rhodopseudomonas albus sp. nov., a non-phototrophic, heavy-metal-tolerant bacterium isolated from garden soil.</title>
        <authorList>
            <person name="Bao Z."/>
            <person name="Cao W.W."/>
            <person name="Sato Y."/>
            <person name="Nishizawa T."/>
            <person name="Zhao J."/>
            <person name="Guo Y."/>
            <person name="Ohta H."/>
        </authorList>
    </citation>
    <scope>NUCLEOTIDE SEQUENCE [LARGE SCALE GENOMIC DNA]</scope>
    <source>
        <strain evidence="7 8">SK50-23</strain>
    </source>
</reference>
<evidence type="ECO:0000256" key="1">
    <source>
        <dbReference type="ARBA" id="ARBA00004651"/>
    </source>
</evidence>
<keyword evidence="8" id="KW-1185">Reference proteome</keyword>
<feature type="transmembrane region" description="Helical" evidence="6">
    <location>
        <begin position="233"/>
        <end position="257"/>
    </location>
</feature>
<evidence type="ECO:0000256" key="3">
    <source>
        <dbReference type="ARBA" id="ARBA00022692"/>
    </source>
</evidence>
<evidence type="ECO:0000256" key="2">
    <source>
        <dbReference type="ARBA" id="ARBA00022475"/>
    </source>
</evidence>
<comment type="subcellular location">
    <subcellularLocation>
        <location evidence="1">Cell membrane</location>
        <topology evidence="1">Multi-pass membrane protein</topology>
    </subcellularLocation>
</comment>
<keyword evidence="2" id="KW-1003">Cell membrane</keyword>
<feature type="transmembrane region" description="Helical" evidence="6">
    <location>
        <begin position="263"/>
        <end position="293"/>
    </location>
</feature>
<gene>
    <name evidence="7" type="ORF">RPMA_26200</name>
</gene>
<dbReference type="Proteomes" id="UP000682843">
    <property type="component" value="Chromosome"/>
</dbReference>
<dbReference type="RefSeq" id="WP_211910669.1">
    <property type="nucleotide sequence ID" value="NZ_CP036498.1"/>
</dbReference>
<evidence type="ECO:0000256" key="4">
    <source>
        <dbReference type="ARBA" id="ARBA00022989"/>
    </source>
</evidence>
<dbReference type="InterPro" id="IPR043428">
    <property type="entry name" value="LivM-like"/>
</dbReference>
<accession>A0ABX8ADY5</accession>
<keyword evidence="5 6" id="KW-0472">Membrane</keyword>
<feature type="transmembrane region" description="Helical" evidence="6">
    <location>
        <begin position="126"/>
        <end position="144"/>
    </location>
</feature>
<keyword evidence="4 6" id="KW-1133">Transmembrane helix</keyword>
<dbReference type="PANTHER" id="PTHR30482">
    <property type="entry name" value="HIGH-AFFINITY BRANCHED-CHAIN AMINO ACID TRANSPORT SYSTEM PERMEASE"/>
    <property type="match status" value="1"/>
</dbReference>
<evidence type="ECO:0000313" key="8">
    <source>
        <dbReference type="Proteomes" id="UP000682843"/>
    </source>
</evidence>
<protein>
    <submittedName>
        <fullName evidence="7">Branched-chain amino acid ABC transporter permease</fullName>
    </submittedName>
</protein>
<dbReference type="EMBL" id="CP036498">
    <property type="protein sequence ID" value="QUS41937.1"/>
    <property type="molecule type" value="Genomic_DNA"/>
</dbReference>
<sequence length="339" mass="35474">MSIVQETSSTPVVAAVPKKAMLLGPIASLVMLAVLVVVPIFVKNFVVFQMTMVLIYAIAVLALNLLTGASGQFSLGQSAFYALGAYTSAILIEHTGVNYALTLPAAGIICFIAGFLFGLPALRLSGIYLALATFALAVAMPQLLKLGLFEHWTGGVQGLVVAKPDAPAIFASMGLKISQDTWLYYFTLVVSVVIYFASVNLLMSRSGRAMMAIRDNEIAASAMGVDVALYKTLAFGVSAGITGIAGALGAIAVQFVAPDGYTIQLAIALFLGMVVGGVGWLPGSLVGALFIVFVPNIAEHVSKGLSGAVFGIILIFIIFLLPNGAKQLASVVERMVRHR</sequence>
<dbReference type="InterPro" id="IPR001851">
    <property type="entry name" value="ABC_transp_permease"/>
</dbReference>
<evidence type="ECO:0000313" key="7">
    <source>
        <dbReference type="EMBL" id="QUS41937.1"/>
    </source>
</evidence>
<dbReference type="Pfam" id="PF02653">
    <property type="entry name" value="BPD_transp_2"/>
    <property type="match status" value="1"/>
</dbReference>
<evidence type="ECO:0000256" key="5">
    <source>
        <dbReference type="ARBA" id="ARBA00023136"/>
    </source>
</evidence>
<feature type="transmembrane region" description="Helical" evidence="6">
    <location>
        <begin position="305"/>
        <end position="325"/>
    </location>
</feature>
<feature type="transmembrane region" description="Helical" evidence="6">
    <location>
        <begin position="47"/>
        <end position="66"/>
    </location>
</feature>
<name>A0ABX8ADY5_9BRAD</name>
<feature type="transmembrane region" description="Helical" evidence="6">
    <location>
        <begin position="182"/>
        <end position="203"/>
    </location>
</feature>
<keyword evidence="3 6" id="KW-0812">Transmembrane</keyword>
<dbReference type="CDD" id="cd06581">
    <property type="entry name" value="TM_PBP1_LivM_like"/>
    <property type="match status" value="1"/>
</dbReference>
<evidence type="ECO:0000256" key="6">
    <source>
        <dbReference type="SAM" id="Phobius"/>
    </source>
</evidence>
<feature type="transmembrane region" description="Helical" evidence="6">
    <location>
        <begin position="20"/>
        <end position="41"/>
    </location>
</feature>